<accession>A0A939H8A3</accession>
<dbReference type="Gene3D" id="1.10.150.130">
    <property type="match status" value="1"/>
</dbReference>
<dbReference type="PANTHER" id="PTHR30349:SF64">
    <property type="entry name" value="PROPHAGE INTEGRASE INTD-RELATED"/>
    <property type="match status" value="1"/>
</dbReference>
<dbReference type="PROSITE" id="PS51898">
    <property type="entry name" value="TYR_RECOMBINASE"/>
    <property type="match status" value="1"/>
</dbReference>
<dbReference type="GO" id="GO:0006310">
    <property type="term" value="P:DNA recombination"/>
    <property type="evidence" value="ECO:0007669"/>
    <property type="project" value="UniProtKB-KW"/>
</dbReference>
<evidence type="ECO:0000259" key="4">
    <source>
        <dbReference type="PROSITE" id="PS51898"/>
    </source>
</evidence>
<dbReference type="GO" id="GO:0003677">
    <property type="term" value="F:DNA binding"/>
    <property type="evidence" value="ECO:0007669"/>
    <property type="project" value="UniProtKB-KW"/>
</dbReference>
<dbReference type="Gene3D" id="1.10.443.10">
    <property type="entry name" value="Intergrase catalytic core"/>
    <property type="match status" value="1"/>
</dbReference>
<proteinExistence type="inferred from homology"/>
<dbReference type="SUPFAM" id="SSF56349">
    <property type="entry name" value="DNA breaking-rejoining enzymes"/>
    <property type="match status" value="1"/>
</dbReference>
<dbReference type="InterPro" id="IPR011010">
    <property type="entry name" value="DNA_brk_join_enz"/>
</dbReference>
<evidence type="ECO:0000256" key="3">
    <source>
        <dbReference type="ARBA" id="ARBA00023172"/>
    </source>
</evidence>
<keyword evidence="6" id="KW-1185">Reference proteome</keyword>
<feature type="domain" description="Tyr recombinase" evidence="4">
    <location>
        <begin position="184"/>
        <end position="381"/>
    </location>
</feature>
<reference evidence="5" key="1">
    <citation type="submission" date="2021-03" db="EMBL/GenBank/DDBJ databases">
        <title>Proteiniclasticum marinus sp. nov., isolated from tidal flat sediment.</title>
        <authorList>
            <person name="Namirimu T."/>
            <person name="Yang J.-A."/>
            <person name="Yang S.-H."/>
            <person name="Kim Y.-J."/>
            <person name="Kwon K.K."/>
        </authorList>
    </citation>
    <scope>NUCLEOTIDE SEQUENCE</scope>
    <source>
        <strain evidence="5">SCR006</strain>
    </source>
</reference>
<evidence type="ECO:0000313" key="6">
    <source>
        <dbReference type="Proteomes" id="UP000664218"/>
    </source>
</evidence>
<evidence type="ECO:0000256" key="2">
    <source>
        <dbReference type="ARBA" id="ARBA00023125"/>
    </source>
</evidence>
<dbReference type="PANTHER" id="PTHR30349">
    <property type="entry name" value="PHAGE INTEGRASE-RELATED"/>
    <property type="match status" value="1"/>
</dbReference>
<dbReference type="EMBL" id="JAFNJU010000003">
    <property type="protein sequence ID" value="MBO1264334.1"/>
    <property type="molecule type" value="Genomic_DNA"/>
</dbReference>
<dbReference type="AlphaFoldDB" id="A0A939H8A3"/>
<dbReference type="InterPro" id="IPR010998">
    <property type="entry name" value="Integrase_recombinase_N"/>
</dbReference>
<dbReference type="GO" id="GO:0015074">
    <property type="term" value="P:DNA integration"/>
    <property type="evidence" value="ECO:0007669"/>
    <property type="project" value="InterPro"/>
</dbReference>
<dbReference type="Proteomes" id="UP000664218">
    <property type="component" value="Unassembled WGS sequence"/>
</dbReference>
<gene>
    <name evidence="5" type="ORF">J3A84_04675</name>
</gene>
<dbReference type="CDD" id="cd01189">
    <property type="entry name" value="INT_ICEBs1_C_like"/>
    <property type="match status" value="1"/>
</dbReference>
<keyword evidence="3" id="KW-0233">DNA recombination</keyword>
<protein>
    <submittedName>
        <fullName evidence="5">Site-specific integrase</fullName>
    </submittedName>
</protein>
<comment type="similarity">
    <text evidence="1">Belongs to the 'phage' integrase family.</text>
</comment>
<dbReference type="InterPro" id="IPR013762">
    <property type="entry name" value="Integrase-like_cat_sf"/>
</dbReference>
<dbReference type="RefSeq" id="WP_207598852.1">
    <property type="nucleotide sequence ID" value="NZ_JAFNJU010000003.1"/>
</dbReference>
<evidence type="ECO:0000313" key="5">
    <source>
        <dbReference type="EMBL" id="MBO1264334.1"/>
    </source>
</evidence>
<sequence>MAKKRTRANGDGTIFYNESKKLYTARIKIGRNPETGTAVMKEFSSRDRNTAKEKMRLYLEENPEYNPRADQTALDIYIRKFLYVLKKPIVTSKTLQRYESIYNTHITETETSKNICPFLYQSMKTIQSTQIREWYGELNESDSTLKLIHIIINGAFKLAFEDRVITYNPAQVIKMKKEEVDEEDVTAVLTSKEQKKLIEALDMENPIHRLLYFVMATGLRLGEALPLRWNDFKTIKGQKHVQIKRSLSRVKLEDGTYEDVEKDTKTTASKRVIPLPPKLTDAMESWEHARKDSLIFPNPRNKEESYIFNKTPARHLSKLCEECGVTSVTVRGLRHTYATRHFEAGTPIKTVQKLLGHRKFETTMNIYTHVMPDIKIRDVKNIDKFL</sequence>
<dbReference type="InterPro" id="IPR002104">
    <property type="entry name" value="Integrase_catalytic"/>
</dbReference>
<keyword evidence="2" id="KW-0238">DNA-binding</keyword>
<evidence type="ECO:0000256" key="1">
    <source>
        <dbReference type="ARBA" id="ARBA00008857"/>
    </source>
</evidence>
<dbReference type="InterPro" id="IPR050090">
    <property type="entry name" value="Tyrosine_recombinase_XerCD"/>
</dbReference>
<comment type="caution">
    <text evidence="5">The sequence shown here is derived from an EMBL/GenBank/DDBJ whole genome shotgun (WGS) entry which is preliminary data.</text>
</comment>
<dbReference type="Pfam" id="PF00589">
    <property type="entry name" value="Phage_integrase"/>
    <property type="match status" value="1"/>
</dbReference>
<organism evidence="5 6">
    <name type="scientific">Proteiniclasticum aestuarii</name>
    <dbReference type="NCBI Taxonomy" id="2817862"/>
    <lineage>
        <taxon>Bacteria</taxon>
        <taxon>Bacillati</taxon>
        <taxon>Bacillota</taxon>
        <taxon>Clostridia</taxon>
        <taxon>Eubacteriales</taxon>
        <taxon>Clostridiaceae</taxon>
        <taxon>Proteiniclasticum</taxon>
    </lineage>
</organism>
<name>A0A939H8A3_9CLOT</name>